<reference evidence="8" key="2">
    <citation type="journal article" date="2022" name="Res Sq">
        <title>Evolution of multicellular longitudinally dividing oral cavity symbionts (Neisseriaceae).</title>
        <authorList>
            <person name="Nyongesa S."/>
            <person name="Weber P."/>
            <person name="Bernet E."/>
            <person name="Pullido F."/>
            <person name="Nieckarz M."/>
            <person name="Delaby M."/>
            <person name="Nieves C."/>
            <person name="Viehboeck T."/>
            <person name="Krause N."/>
            <person name="Rivera-Millot A."/>
            <person name="Nakamura A."/>
            <person name="Vischer N."/>
            <person name="VanNieuwenhze M."/>
            <person name="Brun Y."/>
            <person name="Cava F."/>
            <person name="Bulgheresi S."/>
            <person name="Veyrier F."/>
        </authorList>
    </citation>
    <scope>NUCLEOTIDE SEQUENCE</scope>
    <source>
        <strain evidence="8">SAG 1488-6</strain>
    </source>
</reference>
<evidence type="ECO:0000256" key="7">
    <source>
        <dbReference type="SAM" id="SignalP"/>
    </source>
</evidence>
<feature type="signal peptide" evidence="7">
    <location>
        <begin position="1"/>
        <end position="26"/>
    </location>
</feature>
<keyword evidence="7" id="KW-0732">Signal</keyword>
<reference evidence="8" key="1">
    <citation type="submission" date="2021-12" db="EMBL/GenBank/DDBJ databases">
        <authorList>
            <person name="Veyrier F.J."/>
        </authorList>
    </citation>
    <scope>NUCLEOTIDE SEQUENCE</scope>
    <source>
        <strain evidence="8">SAG 1488-6</strain>
    </source>
</reference>
<dbReference type="PANTHER" id="PTHR30024:SF43">
    <property type="entry name" value="BLL4572 PROTEIN"/>
    <property type="match status" value="1"/>
</dbReference>
<dbReference type="PROSITE" id="PS51257">
    <property type="entry name" value="PROKAR_LIPOPROTEIN"/>
    <property type="match status" value="1"/>
</dbReference>
<evidence type="ECO:0000256" key="2">
    <source>
        <dbReference type="ARBA" id="ARBA00022448"/>
    </source>
</evidence>
<proteinExistence type="inferred from homology"/>
<dbReference type="EMBL" id="CP091512">
    <property type="protein sequence ID" value="UOO91812.1"/>
    <property type="molecule type" value="Genomic_DNA"/>
</dbReference>
<dbReference type="SUPFAM" id="SSF53850">
    <property type="entry name" value="Periplasmic binding protein-like II"/>
    <property type="match status" value="1"/>
</dbReference>
<dbReference type="PANTHER" id="PTHR30024">
    <property type="entry name" value="ALIPHATIC SULFONATES-BINDING PROTEIN-RELATED"/>
    <property type="match status" value="1"/>
</dbReference>
<name>A0ABY4EEG6_VITST</name>
<keyword evidence="5" id="KW-0472">Membrane</keyword>
<evidence type="ECO:0000256" key="6">
    <source>
        <dbReference type="ARBA" id="ARBA00024031"/>
    </source>
</evidence>
<accession>A0ABY4EEG6</accession>
<evidence type="ECO:0000256" key="3">
    <source>
        <dbReference type="ARBA" id="ARBA00022475"/>
    </source>
</evidence>
<dbReference type="PROSITE" id="PS51318">
    <property type="entry name" value="TAT"/>
    <property type="match status" value="1"/>
</dbReference>
<dbReference type="CDD" id="cd13553">
    <property type="entry name" value="PBP2_NrtA_CpmA_like"/>
    <property type="match status" value="1"/>
</dbReference>
<comment type="subcellular location">
    <subcellularLocation>
        <location evidence="1">Endomembrane system</location>
    </subcellularLocation>
</comment>
<dbReference type="InterPro" id="IPR006311">
    <property type="entry name" value="TAT_signal"/>
</dbReference>
<gene>
    <name evidence="8" type="ORF">LVJ81_09235</name>
</gene>
<organism evidence="8 9">
    <name type="scientific">Vitreoscilla stercoraria</name>
    <dbReference type="NCBI Taxonomy" id="61"/>
    <lineage>
        <taxon>Bacteria</taxon>
        <taxon>Pseudomonadati</taxon>
        <taxon>Pseudomonadota</taxon>
        <taxon>Betaproteobacteria</taxon>
        <taxon>Neisseriales</taxon>
        <taxon>Neisseriaceae</taxon>
        <taxon>Vitreoscilla</taxon>
    </lineage>
</organism>
<protein>
    <submittedName>
        <fullName evidence="8">ABC transporter substrate-binding protein</fullName>
    </submittedName>
</protein>
<keyword evidence="2" id="KW-0813">Transport</keyword>
<keyword evidence="9" id="KW-1185">Reference proteome</keyword>
<evidence type="ECO:0000256" key="1">
    <source>
        <dbReference type="ARBA" id="ARBA00004308"/>
    </source>
</evidence>
<evidence type="ECO:0000313" key="9">
    <source>
        <dbReference type="Proteomes" id="UP000832034"/>
    </source>
</evidence>
<feature type="chain" id="PRO_5045385723" evidence="7">
    <location>
        <begin position="27"/>
        <end position="392"/>
    </location>
</feature>
<dbReference type="Proteomes" id="UP000832034">
    <property type="component" value="Chromosome"/>
</dbReference>
<keyword evidence="4" id="KW-0997">Cell inner membrane</keyword>
<dbReference type="InterPro" id="IPR044527">
    <property type="entry name" value="NrtA/CpmA_ABC-bd_dom"/>
</dbReference>
<keyword evidence="3" id="KW-1003">Cell membrane</keyword>
<evidence type="ECO:0000256" key="4">
    <source>
        <dbReference type="ARBA" id="ARBA00022519"/>
    </source>
</evidence>
<dbReference type="Gene3D" id="3.40.190.10">
    <property type="entry name" value="Periplasmic binding protein-like II"/>
    <property type="match status" value="3"/>
</dbReference>
<dbReference type="Pfam" id="PF13379">
    <property type="entry name" value="NMT1_2"/>
    <property type="match status" value="1"/>
</dbReference>
<sequence length="392" mass="43736">MMPRNRREFLKLASLFSMAGSLPLLQACGQRFAQQPNAPLKIGYLPITDATPLLVALDQGLFEKRGLEVERAAMFRSWAQLVEAFISGQVNVVHLLSPMTIWTRYGSTAPAKVVMWNHMAGSALTVGLDINSVQDLGGKTVAIPFWYSIHNVVLQHILRESGLKVTEKTPKNAQEVRLSVMAPADMVAALAAKTIAGFIVAEPFNAVAEVKGVGKILRFSADVWRDHACCVTLMHEHDVQNRPEWVGSVVDALVEAQLWANANRAQTAHLMSKQGQNKFTPHEEKVLQRVLSPDSAQWQSYVDSGIIRHPDWQQHRIDFQPYPFPSYTESLVDMLQQTHIAGVNTFLNDLDGKQVAQDLVDTRFVKAALQRQNAFEKFALPPSLQRQETIIV</sequence>
<dbReference type="RefSeq" id="WP_019957449.1">
    <property type="nucleotide sequence ID" value="NZ_CP091512.1"/>
</dbReference>
<comment type="similarity">
    <text evidence="6">Belongs to the CmpA/NrtA family.</text>
</comment>
<evidence type="ECO:0000256" key="5">
    <source>
        <dbReference type="ARBA" id="ARBA00023136"/>
    </source>
</evidence>
<evidence type="ECO:0000313" key="8">
    <source>
        <dbReference type="EMBL" id="UOO91812.1"/>
    </source>
</evidence>